<feature type="compositionally biased region" description="Basic residues" evidence="1">
    <location>
        <begin position="41"/>
        <end position="51"/>
    </location>
</feature>
<name>A0A7S3PG07_9STRA</name>
<organism evidence="2">
    <name type="scientific">Aplanochytrium stocchinoi</name>
    <dbReference type="NCBI Taxonomy" id="215587"/>
    <lineage>
        <taxon>Eukaryota</taxon>
        <taxon>Sar</taxon>
        <taxon>Stramenopiles</taxon>
        <taxon>Bigyra</taxon>
        <taxon>Labyrinthulomycetes</taxon>
        <taxon>Thraustochytrida</taxon>
        <taxon>Thraustochytriidae</taxon>
        <taxon>Aplanochytrium</taxon>
    </lineage>
</organism>
<feature type="region of interest" description="Disordered" evidence="1">
    <location>
        <begin position="369"/>
        <end position="398"/>
    </location>
</feature>
<proteinExistence type="predicted"/>
<sequence>MSSIRKSLSRSLLGSGSQKRIRKSASTQSMTEAMRNELTGKRSKKSRKRLRWRTKYDSLTPQQVKHFAEYDQKKLPLKYKYKELENILVTLTSIYENGEIRIKKDGYTSFDLEKAIEKVDHALRMHKNFKAREKLKWEHWDKKQQARNKVALEKMQTIVPKKLKSMTEEQLSKKFNLDLARRFHRQPCFRMYHMPLEETSKLHPSDLKHRYYFNGLDITEMRALYEATTGLKKDWRKKLRDKLFEMTTKEKDGTLEDRDRENPAYKSTRTIDDVKNKSAASKRPSYMRPAVTKNEVEMEQVWKARERRASTNTVVVERKNSLTYTDEEEREIAELAVKALEMIDNTDINEDNPEFQETLRRLSAFSSTLSDTSDYDLDDIDSNSIGSESDYDCEDYPI</sequence>
<gene>
    <name evidence="2" type="ORF">ASTO00021_LOCUS3199</name>
</gene>
<evidence type="ECO:0000313" key="2">
    <source>
        <dbReference type="EMBL" id="CAE0432881.1"/>
    </source>
</evidence>
<evidence type="ECO:0000256" key="1">
    <source>
        <dbReference type="SAM" id="MobiDB-lite"/>
    </source>
</evidence>
<feature type="compositionally biased region" description="Acidic residues" evidence="1">
    <location>
        <begin position="389"/>
        <end position="398"/>
    </location>
</feature>
<feature type="region of interest" description="Disordered" evidence="1">
    <location>
        <begin position="1"/>
        <end position="51"/>
    </location>
</feature>
<dbReference type="EMBL" id="HBIN01004520">
    <property type="protein sequence ID" value="CAE0432881.1"/>
    <property type="molecule type" value="Transcribed_RNA"/>
</dbReference>
<protein>
    <submittedName>
        <fullName evidence="2">Uncharacterized protein</fullName>
    </submittedName>
</protein>
<reference evidence="2" key="1">
    <citation type="submission" date="2021-01" db="EMBL/GenBank/DDBJ databases">
        <authorList>
            <person name="Corre E."/>
            <person name="Pelletier E."/>
            <person name="Niang G."/>
            <person name="Scheremetjew M."/>
            <person name="Finn R."/>
            <person name="Kale V."/>
            <person name="Holt S."/>
            <person name="Cochrane G."/>
            <person name="Meng A."/>
            <person name="Brown T."/>
            <person name="Cohen L."/>
        </authorList>
    </citation>
    <scope>NUCLEOTIDE SEQUENCE</scope>
    <source>
        <strain evidence="2">GSBS06</strain>
    </source>
</reference>
<feature type="compositionally biased region" description="Low complexity" evidence="1">
    <location>
        <begin position="1"/>
        <end position="18"/>
    </location>
</feature>
<accession>A0A7S3PG07</accession>
<dbReference type="AlphaFoldDB" id="A0A7S3PG07"/>